<proteinExistence type="predicted"/>
<evidence type="ECO:0000256" key="8">
    <source>
        <dbReference type="ARBA" id="ARBA00048988"/>
    </source>
</evidence>
<evidence type="ECO:0000313" key="14">
    <source>
        <dbReference type="Proteomes" id="UP001209746"/>
    </source>
</evidence>
<keyword evidence="1 9" id="KW-0547">Nucleotide-binding</keyword>
<comment type="catalytic activity">
    <reaction evidence="8">
        <text>ATP + H2O = ADP + phosphate + H(+)</text>
        <dbReference type="Rhea" id="RHEA:13065"/>
        <dbReference type="ChEBI" id="CHEBI:15377"/>
        <dbReference type="ChEBI" id="CHEBI:15378"/>
        <dbReference type="ChEBI" id="CHEBI:30616"/>
        <dbReference type="ChEBI" id="CHEBI:43474"/>
        <dbReference type="ChEBI" id="CHEBI:456216"/>
        <dbReference type="EC" id="5.6.2.4"/>
    </reaction>
</comment>
<dbReference type="Proteomes" id="UP001208186">
    <property type="component" value="Unassembled WGS sequence"/>
</dbReference>
<dbReference type="PANTHER" id="PTHR11070:SF2">
    <property type="entry name" value="ATP-DEPENDENT DNA HELICASE SRS2"/>
    <property type="match status" value="1"/>
</dbReference>
<dbReference type="Gene3D" id="1.10.486.10">
    <property type="entry name" value="PCRA, domain 4"/>
    <property type="match status" value="1"/>
</dbReference>
<evidence type="ECO:0000256" key="2">
    <source>
        <dbReference type="ARBA" id="ARBA00022801"/>
    </source>
</evidence>
<dbReference type="Gene3D" id="3.40.50.300">
    <property type="entry name" value="P-loop containing nucleotide triphosphate hydrolases"/>
    <property type="match status" value="3"/>
</dbReference>
<dbReference type="PROSITE" id="PS51198">
    <property type="entry name" value="UVRD_HELICASE_ATP_BIND"/>
    <property type="match status" value="1"/>
</dbReference>
<organism evidence="12 14">
    <name type="scientific">Halapricum hydrolyticum</name>
    <dbReference type="NCBI Taxonomy" id="2979991"/>
    <lineage>
        <taxon>Archaea</taxon>
        <taxon>Methanobacteriati</taxon>
        <taxon>Methanobacteriota</taxon>
        <taxon>Stenosarchaea group</taxon>
        <taxon>Halobacteria</taxon>
        <taxon>Halobacteriales</taxon>
        <taxon>Haloarculaceae</taxon>
        <taxon>Halapricum</taxon>
    </lineage>
</organism>
<accession>A0AAE3LFQ8</accession>
<comment type="caution">
    <text evidence="12">The sequence shown here is derived from an EMBL/GenBank/DDBJ whole genome shotgun (WGS) entry which is preliminary data.</text>
</comment>
<dbReference type="GO" id="GO:0003677">
    <property type="term" value="F:DNA binding"/>
    <property type="evidence" value="ECO:0007669"/>
    <property type="project" value="InterPro"/>
</dbReference>
<dbReference type="GO" id="GO:0043138">
    <property type="term" value="F:3'-5' DNA helicase activity"/>
    <property type="evidence" value="ECO:0007669"/>
    <property type="project" value="UniProtKB-EC"/>
</dbReference>
<dbReference type="GO" id="GO:0016787">
    <property type="term" value="F:hydrolase activity"/>
    <property type="evidence" value="ECO:0007669"/>
    <property type="project" value="UniProtKB-UniRule"/>
</dbReference>
<dbReference type="Pfam" id="PF13361">
    <property type="entry name" value="UvrD_C"/>
    <property type="match status" value="1"/>
</dbReference>
<dbReference type="AlphaFoldDB" id="A0AAE3LFQ8"/>
<evidence type="ECO:0000256" key="5">
    <source>
        <dbReference type="ARBA" id="ARBA00023235"/>
    </source>
</evidence>
<dbReference type="InterPro" id="IPR014017">
    <property type="entry name" value="DNA_helicase_UvrD-like_C"/>
</dbReference>
<dbReference type="InterPro" id="IPR014016">
    <property type="entry name" value="UvrD-like_ATP-bd"/>
</dbReference>
<evidence type="ECO:0000256" key="6">
    <source>
        <dbReference type="ARBA" id="ARBA00034617"/>
    </source>
</evidence>
<evidence type="ECO:0000259" key="10">
    <source>
        <dbReference type="PROSITE" id="PS51198"/>
    </source>
</evidence>
<comment type="catalytic activity">
    <reaction evidence="6">
        <text>Couples ATP hydrolysis with the unwinding of duplex DNA by translocating in the 3'-5' direction.</text>
        <dbReference type="EC" id="5.6.2.4"/>
    </reaction>
</comment>
<keyword evidence="4 9" id="KW-0067">ATP-binding</keyword>
<dbReference type="InterPro" id="IPR000212">
    <property type="entry name" value="DNA_helicase_UvrD/REP"/>
</dbReference>
<evidence type="ECO:0000313" key="12">
    <source>
        <dbReference type="EMBL" id="MCU4727907.1"/>
    </source>
</evidence>
<evidence type="ECO:0000313" key="11">
    <source>
        <dbReference type="EMBL" id="MCU4718978.1"/>
    </source>
</evidence>
<feature type="domain" description="UvrD-like helicase ATP-binding" evidence="10">
    <location>
        <begin position="1"/>
        <end position="280"/>
    </location>
</feature>
<dbReference type="InterPro" id="IPR027417">
    <property type="entry name" value="P-loop_NTPase"/>
</dbReference>
<dbReference type="PANTHER" id="PTHR11070">
    <property type="entry name" value="UVRD / RECB / PCRA DNA HELICASE FAMILY MEMBER"/>
    <property type="match status" value="1"/>
</dbReference>
<evidence type="ECO:0000313" key="13">
    <source>
        <dbReference type="Proteomes" id="UP001208186"/>
    </source>
</evidence>
<name>A0AAE3LFQ8_9EURY</name>
<keyword evidence="13" id="KW-1185">Reference proteome</keyword>
<dbReference type="EMBL" id="JAOPKC010000018">
    <property type="protein sequence ID" value="MCU4718978.1"/>
    <property type="molecule type" value="Genomic_DNA"/>
</dbReference>
<gene>
    <name evidence="12" type="ORF">OB914_13170</name>
    <name evidence="11" type="ORF">OB916_13055</name>
</gene>
<dbReference type="RefSeq" id="WP_315909731.1">
    <property type="nucleotide sequence ID" value="NZ_JAOPKC010000018.1"/>
</dbReference>
<dbReference type="GO" id="GO:0000725">
    <property type="term" value="P:recombinational repair"/>
    <property type="evidence" value="ECO:0007669"/>
    <property type="project" value="TreeGrafter"/>
</dbReference>
<keyword evidence="5" id="KW-0413">Isomerase</keyword>
<evidence type="ECO:0000256" key="7">
    <source>
        <dbReference type="ARBA" id="ARBA00034808"/>
    </source>
</evidence>
<dbReference type="GO" id="GO:0005524">
    <property type="term" value="F:ATP binding"/>
    <property type="evidence" value="ECO:0007669"/>
    <property type="project" value="UniProtKB-UniRule"/>
</dbReference>
<sequence>MTEVLKIDGSPGAGKTTTLKRKLREEKRKGVGPTGFWWLNFTTSGRADVKPELVDVFPEDDDVKKRAKTVHGLALSLCLRHDVIDGDIDDVVIQQGGFKDDETDPFQEFCDRHAMGYDPDTANPRKLLSGEKQTEQTGNKLFAINDYLRQTFKPPEQWRTAPVDIRIPGDRVETLLEEWDSFKRTAFDDRLFEHGDYLQEAIERNLVPNVDVLLIDEFQDLAPIEYKLFKQWRGSGQMKRIYISGDPNQSIYSFRGGTPLYFEETDVAETETLKESYRCPEEVAQIARQILDSHPQTDGRGFSGKDDGGTVEWLDVRDRFGLRDAVIETASQYDRTPSVMLLTRTNYHLRRVMNVLQGTGVPFETLGKRQGLWDDEMGQYLAFLESWRNDRQQFAKSNVRQVLKALPDGQERTKQLGNGMGGLIGAEAVRPAFEDLTPLETAQRLDIPQWKLTALVNALEAPASLTPEEVRVGTFHTAKGLEAPAVYLFASTSTRSVQRYHRNDDHAAEEHRTYYVGATRASEELHIIETFFDGPIAPPIEYIKRRVIA</sequence>
<dbReference type="SUPFAM" id="SSF52540">
    <property type="entry name" value="P-loop containing nucleoside triphosphate hydrolases"/>
    <property type="match status" value="1"/>
</dbReference>
<feature type="binding site" evidence="9">
    <location>
        <begin position="9"/>
        <end position="16"/>
    </location>
    <ligand>
        <name>ATP</name>
        <dbReference type="ChEBI" id="CHEBI:30616"/>
    </ligand>
</feature>
<dbReference type="EC" id="5.6.2.4" evidence="7"/>
<dbReference type="EMBL" id="JAOPKD010000016">
    <property type="protein sequence ID" value="MCU4727907.1"/>
    <property type="molecule type" value="Genomic_DNA"/>
</dbReference>
<evidence type="ECO:0000256" key="1">
    <source>
        <dbReference type="ARBA" id="ARBA00022741"/>
    </source>
</evidence>
<evidence type="ECO:0000256" key="3">
    <source>
        <dbReference type="ARBA" id="ARBA00022806"/>
    </source>
</evidence>
<evidence type="ECO:0000256" key="4">
    <source>
        <dbReference type="ARBA" id="ARBA00022840"/>
    </source>
</evidence>
<dbReference type="Pfam" id="PF00580">
    <property type="entry name" value="UvrD-helicase"/>
    <property type="match status" value="1"/>
</dbReference>
<reference evidence="12" key="1">
    <citation type="submission" date="2023-02" db="EMBL/GenBank/DDBJ databases">
        <title>Enrichment on poylsaccharides allowed isolation of novel metabolic and taxonomic groups of Haloarchaea.</title>
        <authorList>
            <person name="Sorokin D.Y."/>
            <person name="Elcheninov A.G."/>
            <person name="Khizhniak T.V."/>
            <person name="Kolganova T.V."/>
            <person name="Kublanov I.V."/>
        </authorList>
    </citation>
    <scope>NUCLEOTIDE SEQUENCE</scope>
    <source>
        <strain evidence="11 13">HArc-curdl5-1</strain>
        <strain evidence="12">HArc-curdl7</strain>
    </source>
</reference>
<protein>
    <recommendedName>
        <fullName evidence="7">DNA 3'-5' helicase</fullName>
        <ecNumber evidence="7">5.6.2.4</ecNumber>
    </recommendedName>
</protein>
<keyword evidence="2 9" id="KW-0378">Hydrolase</keyword>
<evidence type="ECO:0000256" key="9">
    <source>
        <dbReference type="PROSITE-ProRule" id="PRU00560"/>
    </source>
</evidence>
<dbReference type="Proteomes" id="UP001209746">
    <property type="component" value="Unassembled WGS sequence"/>
</dbReference>
<keyword evidence="3 9" id="KW-0347">Helicase</keyword>